<organism evidence="2 3">
    <name type="scientific">Acrobeloides nanus</name>
    <dbReference type="NCBI Taxonomy" id="290746"/>
    <lineage>
        <taxon>Eukaryota</taxon>
        <taxon>Metazoa</taxon>
        <taxon>Ecdysozoa</taxon>
        <taxon>Nematoda</taxon>
        <taxon>Chromadorea</taxon>
        <taxon>Rhabditida</taxon>
        <taxon>Tylenchina</taxon>
        <taxon>Cephalobomorpha</taxon>
        <taxon>Cephaloboidea</taxon>
        <taxon>Cephalobidae</taxon>
        <taxon>Acrobeloides</taxon>
    </lineage>
</organism>
<evidence type="ECO:0000256" key="1">
    <source>
        <dbReference type="SAM" id="Phobius"/>
    </source>
</evidence>
<dbReference type="CDD" id="cd16021">
    <property type="entry name" value="ALP_like"/>
    <property type="match status" value="1"/>
</dbReference>
<dbReference type="AlphaFoldDB" id="A0A914CD67"/>
<dbReference type="PANTHER" id="PTHR10974">
    <property type="entry name" value="FI08016P-RELATED"/>
    <property type="match status" value="1"/>
</dbReference>
<accession>A0A914CD67</accession>
<protein>
    <submittedName>
        <fullName evidence="3">DUF229 domain containing protein</fullName>
    </submittedName>
</protein>
<keyword evidence="1" id="KW-0812">Transmembrane</keyword>
<proteinExistence type="predicted"/>
<evidence type="ECO:0000313" key="3">
    <source>
        <dbReference type="WBParaSite" id="ACRNAN_Path_805.g3049.t1"/>
    </source>
</evidence>
<dbReference type="GO" id="GO:0005615">
    <property type="term" value="C:extracellular space"/>
    <property type="evidence" value="ECO:0007669"/>
    <property type="project" value="TreeGrafter"/>
</dbReference>
<keyword evidence="2" id="KW-1185">Reference proteome</keyword>
<dbReference type="Proteomes" id="UP000887540">
    <property type="component" value="Unplaced"/>
</dbReference>
<keyword evidence="1" id="KW-0472">Membrane</keyword>
<reference evidence="3" key="1">
    <citation type="submission" date="2022-11" db="UniProtKB">
        <authorList>
            <consortium name="WormBaseParasite"/>
        </authorList>
    </citation>
    <scope>IDENTIFICATION</scope>
</reference>
<sequence>MRIFFLRRRQCGVCTIFSFILCLFYIFIWALHKKRIIPPKVIIGKQNNGEDLLFLQNKSQKCQIPKLDMYSPDVLKYFKNLEPLNCEEKYGPDWLELDSNSRLQMTDYSKKKYGSNIKCDLHYVFRKDDFENSHKIIEDYKFGTPVDQTDFFYVKCQSGLFQRWEKFFMQIVPFQKFENHTRSDKWSGLDVYFLGFDSLSQMSFRRQLPKTVKFLEESMQSVILNGYNIVGDGTPQAFIPILTGKTETELPSTRKRDKDSNFVDVYPWIWNNFSKNGYATLYGEDVAFIGTFTYRLKGFQHQPTHHYTRTFFLEAENELGEKIVTCLDEDLMLHLKKLFEQGYFNNALVIVMSDHGSRFSGLRDTEQGQLEERLPFFSIYLPEKIRNTPSGSLAYKNLLQNANRITSPFDIYATLQDVLVWPDESELSSVILPLSRSMSLFRPIPDDRTCEQAGIAPHWCTCLAWQSVMENPIDKEFSLLLAESIVQAINELTEPERKLCAHLKLHKLENSRRFSPHDGVMKYSGVKDEDGFVPDFDEDKIFLSGIYQLSFITMPGNAKYETTLKYDATTNKAYLDLTAISHVNKYAKQTCDVDSTPHLSLSLGNPLNKTSISLTYRIVLLLQML</sequence>
<dbReference type="WBParaSite" id="ACRNAN_Path_805.g3049.t1">
    <property type="protein sequence ID" value="ACRNAN_Path_805.g3049.t1"/>
    <property type="gene ID" value="ACRNAN_Path_805.g3049"/>
</dbReference>
<evidence type="ECO:0000313" key="2">
    <source>
        <dbReference type="Proteomes" id="UP000887540"/>
    </source>
</evidence>
<name>A0A914CD67_9BILA</name>
<dbReference type="InterPro" id="IPR017850">
    <property type="entry name" value="Alkaline_phosphatase_core_sf"/>
</dbReference>
<keyword evidence="1" id="KW-1133">Transmembrane helix</keyword>
<dbReference type="PANTHER" id="PTHR10974:SF1">
    <property type="entry name" value="FI08016P-RELATED"/>
    <property type="match status" value="1"/>
</dbReference>
<dbReference type="Gene3D" id="3.40.720.10">
    <property type="entry name" value="Alkaline Phosphatase, subunit A"/>
    <property type="match status" value="1"/>
</dbReference>
<feature type="transmembrane region" description="Helical" evidence="1">
    <location>
        <begin position="12"/>
        <end position="31"/>
    </location>
</feature>
<dbReference type="Pfam" id="PF02995">
    <property type="entry name" value="DUF229"/>
    <property type="match status" value="2"/>
</dbReference>
<dbReference type="InterPro" id="IPR004245">
    <property type="entry name" value="DUF229"/>
</dbReference>